<feature type="region of interest" description="Disordered" evidence="1">
    <location>
        <begin position="1"/>
        <end position="53"/>
    </location>
</feature>
<gene>
    <name evidence="2" type="ORF">Ari01nite_86560</name>
</gene>
<comment type="caution">
    <text evidence="2">The sequence shown here is derived from an EMBL/GenBank/DDBJ whole genome shotgun (WGS) entry which is preliminary data.</text>
</comment>
<organism evidence="2 3">
    <name type="scientific">Paractinoplanes rishiriensis</name>
    <dbReference type="NCBI Taxonomy" id="1050105"/>
    <lineage>
        <taxon>Bacteria</taxon>
        <taxon>Bacillati</taxon>
        <taxon>Actinomycetota</taxon>
        <taxon>Actinomycetes</taxon>
        <taxon>Micromonosporales</taxon>
        <taxon>Micromonosporaceae</taxon>
        <taxon>Paractinoplanes</taxon>
    </lineage>
</organism>
<protein>
    <submittedName>
        <fullName evidence="2">Uncharacterized protein</fullName>
    </submittedName>
</protein>
<proteinExistence type="predicted"/>
<name>A0A919K5C0_9ACTN</name>
<sequence>MLTHEGQAQVTSENTGTVTEPGRGRPPSGRRARVTDGSPSRTKPTLPIHSRQSGSVILMPYPILTGDRVAVF</sequence>
<evidence type="ECO:0000313" key="2">
    <source>
        <dbReference type="EMBL" id="GIF01192.1"/>
    </source>
</evidence>
<dbReference type="EMBL" id="BOMV01000100">
    <property type="protein sequence ID" value="GIF01192.1"/>
    <property type="molecule type" value="Genomic_DNA"/>
</dbReference>
<keyword evidence="3" id="KW-1185">Reference proteome</keyword>
<evidence type="ECO:0000313" key="3">
    <source>
        <dbReference type="Proteomes" id="UP000636960"/>
    </source>
</evidence>
<dbReference type="AlphaFoldDB" id="A0A919K5C0"/>
<evidence type="ECO:0000256" key="1">
    <source>
        <dbReference type="SAM" id="MobiDB-lite"/>
    </source>
</evidence>
<reference evidence="2" key="1">
    <citation type="submission" date="2021-01" db="EMBL/GenBank/DDBJ databases">
        <title>Whole genome shotgun sequence of Actinoplanes rishiriensis NBRC 108556.</title>
        <authorList>
            <person name="Komaki H."/>
            <person name="Tamura T."/>
        </authorList>
    </citation>
    <scope>NUCLEOTIDE SEQUENCE</scope>
    <source>
        <strain evidence="2">NBRC 108556</strain>
    </source>
</reference>
<dbReference type="Proteomes" id="UP000636960">
    <property type="component" value="Unassembled WGS sequence"/>
</dbReference>
<accession>A0A919K5C0</accession>
<feature type="compositionally biased region" description="Polar residues" evidence="1">
    <location>
        <begin position="1"/>
        <end position="18"/>
    </location>
</feature>